<dbReference type="EMBL" id="UGQL01000001">
    <property type="protein sequence ID" value="STZ27539.1"/>
    <property type="molecule type" value="Genomic_DNA"/>
</dbReference>
<evidence type="ECO:0000256" key="1">
    <source>
        <dbReference type="SAM" id="SignalP"/>
    </source>
</evidence>
<proteinExistence type="predicted"/>
<name>A0A378RMG4_MYROD</name>
<protein>
    <submittedName>
        <fullName evidence="2">Uncharacterized protein</fullName>
    </submittedName>
</protein>
<dbReference type="RefSeq" id="WP_115090458.1">
    <property type="nucleotide sequence ID" value="NZ_CP068107.1"/>
</dbReference>
<organism evidence="2 3">
    <name type="scientific">Myroides odoratus</name>
    <name type="common">Flavobacterium odoratum</name>
    <dbReference type="NCBI Taxonomy" id="256"/>
    <lineage>
        <taxon>Bacteria</taxon>
        <taxon>Pseudomonadati</taxon>
        <taxon>Bacteroidota</taxon>
        <taxon>Flavobacteriia</taxon>
        <taxon>Flavobacteriales</taxon>
        <taxon>Flavobacteriaceae</taxon>
        <taxon>Myroides</taxon>
    </lineage>
</organism>
<feature type="chain" id="PRO_5017069484" evidence="1">
    <location>
        <begin position="20"/>
        <end position="413"/>
    </location>
</feature>
<accession>A0A378RMG4</accession>
<keyword evidence="1" id="KW-0732">Signal</keyword>
<reference evidence="2 3" key="1">
    <citation type="submission" date="2018-06" db="EMBL/GenBank/DDBJ databases">
        <authorList>
            <consortium name="Pathogen Informatics"/>
            <person name="Doyle S."/>
        </authorList>
    </citation>
    <scope>NUCLEOTIDE SEQUENCE [LARGE SCALE GENOMIC DNA]</scope>
    <source>
        <strain evidence="2 3">NCTC11179</strain>
    </source>
</reference>
<dbReference type="Proteomes" id="UP000255024">
    <property type="component" value="Unassembled WGS sequence"/>
</dbReference>
<sequence length="413" mass="45020">MLRKLIPLVALVLSGSAMAQTGLGTKTPADSAQLDVVASNKGVLLPRIELVAIDDQSPIVGEMRESLLVYHVGNTTLPSGFYYWKGNKWVRLSSDDSITDRMNNSFTIGANPNLNGEESLIITDTKNHSIYLAISSIANNDVFVTNLVDNQAFITQLASKEEFITNITNELKDIYGNVVYENGAFYVVREVNGQIIKELIDLTTVFQEAGESLMTDGVIGVLVGGVLDTEVEKAVLKSLKLTLNNNTVTSAHIQDGTIKPIDMEEAEPNKILITGVDRKPVWKDRTQVAPNFFYMPAVIFDTSVTGTATRDLYQEYVNQFTGGSKTVATAVSYPISHGPAGTVPMIYSGGIVGSNGAPADISVLSKGDMYYYVTYYDEEVFENLSINANGKLTYKVKSNASPNSYMNIVFVLK</sequence>
<feature type="signal peptide" evidence="1">
    <location>
        <begin position="1"/>
        <end position="19"/>
    </location>
</feature>
<dbReference type="AlphaFoldDB" id="A0A378RMG4"/>
<evidence type="ECO:0000313" key="2">
    <source>
        <dbReference type="EMBL" id="STZ27539.1"/>
    </source>
</evidence>
<evidence type="ECO:0000313" key="3">
    <source>
        <dbReference type="Proteomes" id="UP000255024"/>
    </source>
</evidence>
<keyword evidence="3" id="KW-1185">Reference proteome</keyword>
<gene>
    <name evidence="2" type="ORF">NCTC11179_01075</name>
</gene>